<evidence type="ECO:0000259" key="1">
    <source>
        <dbReference type="Pfam" id="PF04230"/>
    </source>
</evidence>
<dbReference type="Proteomes" id="UP001595477">
    <property type="component" value="Unassembled WGS sequence"/>
</dbReference>
<keyword evidence="3" id="KW-1185">Reference proteome</keyword>
<proteinExistence type="predicted"/>
<dbReference type="RefSeq" id="WP_123324758.1">
    <property type="nucleotide sequence ID" value="NZ_JBHRSX010000022.1"/>
</dbReference>
<comment type="caution">
    <text evidence="2">The sequence shown here is derived from an EMBL/GenBank/DDBJ whole genome shotgun (WGS) entry which is preliminary data.</text>
</comment>
<organism evidence="2 3">
    <name type="scientific">Alteromonas oceani</name>
    <dbReference type="NCBI Taxonomy" id="2071609"/>
    <lineage>
        <taxon>Bacteria</taxon>
        <taxon>Pseudomonadati</taxon>
        <taxon>Pseudomonadota</taxon>
        <taxon>Gammaproteobacteria</taxon>
        <taxon>Alteromonadales</taxon>
        <taxon>Alteromonadaceae</taxon>
        <taxon>Alteromonas/Salinimonas group</taxon>
        <taxon>Alteromonas</taxon>
    </lineage>
</organism>
<name>A0ABV7JZL3_9ALTE</name>
<gene>
    <name evidence="2" type="ORF">ACFOEW_11945</name>
</gene>
<evidence type="ECO:0000313" key="2">
    <source>
        <dbReference type="EMBL" id="MFC3202528.1"/>
    </source>
</evidence>
<sequence length="362" mass="40798">MSNVGIVGIGLDKLSVSQGSTALELSGNNFGNMLFTYAAHRQIDKSENVGFRNLDKAIDNNISKLLVPAANWINLKQDWGWLAEEIEQSKLPCVAVGLGAQLESLEEVSQVPEGTKRLLEVIAERSSALAVRGEFTAEVINKLGVKNVEVLGCPSLFSFGKLPKLRPQASNQRIRIGVGPTRYHLHKGNLKDKQQMLYRFAIREASSIYYQSEAYEIKLLSREDLSENEHQLAMSYYGFSNFSFFERALMEKGKYHTNLNSWLVDVAKDDVYVGTRIHGAIAATLAGTPPLLITHDKRTEELAESMCVPSINIMDFELNSLFQIEEIISTLDFAKYLRRAENNFKRFQQFYKVNDLSFKVDL</sequence>
<dbReference type="EMBL" id="JBHRSX010000022">
    <property type="protein sequence ID" value="MFC3202528.1"/>
    <property type="molecule type" value="Genomic_DNA"/>
</dbReference>
<dbReference type="GO" id="GO:0016740">
    <property type="term" value="F:transferase activity"/>
    <property type="evidence" value="ECO:0007669"/>
    <property type="project" value="UniProtKB-KW"/>
</dbReference>
<dbReference type="InterPro" id="IPR007345">
    <property type="entry name" value="Polysacch_pyruvyl_Trfase"/>
</dbReference>
<evidence type="ECO:0000313" key="3">
    <source>
        <dbReference type="Proteomes" id="UP001595477"/>
    </source>
</evidence>
<dbReference type="Pfam" id="PF04230">
    <property type="entry name" value="PS_pyruv_trans"/>
    <property type="match status" value="1"/>
</dbReference>
<keyword evidence="2" id="KW-0808">Transferase</keyword>
<protein>
    <submittedName>
        <fullName evidence="2">Polysaccharide pyruvyl transferase family protein</fullName>
    </submittedName>
</protein>
<reference evidence="3" key="1">
    <citation type="journal article" date="2019" name="Int. J. Syst. Evol. Microbiol.">
        <title>The Global Catalogue of Microorganisms (GCM) 10K type strain sequencing project: providing services to taxonomists for standard genome sequencing and annotation.</title>
        <authorList>
            <consortium name="The Broad Institute Genomics Platform"/>
            <consortium name="The Broad Institute Genome Sequencing Center for Infectious Disease"/>
            <person name="Wu L."/>
            <person name="Ma J."/>
        </authorList>
    </citation>
    <scope>NUCLEOTIDE SEQUENCE [LARGE SCALE GENOMIC DNA]</scope>
    <source>
        <strain evidence="3">KCTC 52449</strain>
    </source>
</reference>
<feature type="domain" description="Polysaccharide pyruvyl transferase" evidence="1">
    <location>
        <begin position="65"/>
        <end position="296"/>
    </location>
</feature>
<accession>A0ABV7JZL3</accession>